<keyword evidence="1" id="KW-0472">Membrane</keyword>
<dbReference type="EMBL" id="LAZR01026946">
    <property type="protein sequence ID" value="KKL67203.1"/>
    <property type="molecule type" value="Genomic_DNA"/>
</dbReference>
<protein>
    <submittedName>
        <fullName evidence="2">Uncharacterized protein</fullName>
    </submittedName>
</protein>
<name>A0A0F9DZI2_9ZZZZ</name>
<dbReference type="InterPro" id="IPR011055">
    <property type="entry name" value="Dup_hybrid_motif"/>
</dbReference>
<proteinExistence type="predicted"/>
<organism evidence="2">
    <name type="scientific">marine sediment metagenome</name>
    <dbReference type="NCBI Taxonomy" id="412755"/>
    <lineage>
        <taxon>unclassified sequences</taxon>
        <taxon>metagenomes</taxon>
        <taxon>ecological metagenomes</taxon>
    </lineage>
</organism>
<evidence type="ECO:0000313" key="2">
    <source>
        <dbReference type="EMBL" id="KKL67203.1"/>
    </source>
</evidence>
<keyword evidence="1" id="KW-0812">Transmembrane</keyword>
<sequence length="242" mass="26651">KQNKQVVQLSVVAAVLVVGVIIGIALISRPSVAKIKSTVAKKGVPKPSKNIIMAKADGLELRLPVEKDKLTTIGYHEAFNPQSLTLKPKGKEVNTKRVNKQRLNELKNATNNLIYSIMWRSGRSGPLNSSVDVGSTDGTLNFSPVSGTIARIRKYKLYGRYNDVEIHILPKGFSDRHVVAIHAGDVEVKVGDKLVAGVTPIGRTRRFSDYFKQQLSDYSKDLGNHVHYQVNKLVNGKCNPDI</sequence>
<feature type="transmembrane region" description="Helical" evidence="1">
    <location>
        <begin position="6"/>
        <end position="27"/>
    </location>
</feature>
<accession>A0A0F9DZI2</accession>
<comment type="caution">
    <text evidence="2">The sequence shown here is derived from an EMBL/GenBank/DDBJ whole genome shotgun (WGS) entry which is preliminary data.</text>
</comment>
<evidence type="ECO:0000256" key="1">
    <source>
        <dbReference type="SAM" id="Phobius"/>
    </source>
</evidence>
<gene>
    <name evidence="2" type="ORF">LCGC14_2137340</name>
</gene>
<reference evidence="2" key="1">
    <citation type="journal article" date="2015" name="Nature">
        <title>Complex archaea that bridge the gap between prokaryotes and eukaryotes.</title>
        <authorList>
            <person name="Spang A."/>
            <person name="Saw J.H."/>
            <person name="Jorgensen S.L."/>
            <person name="Zaremba-Niedzwiedzka K."/>
            <person name="Martijn J."/>
            <person name="Lind A.E."/>
            <person name="van Eijk R."/>
            <person name="Schleper C."/>
            <person name="Guy L."/>
            <person name="Ettema T.J."/>
        </authorList>
    </citation>
    <scope>NUCLEOTIDE SEQUENCE</scope>
</reference>
<dbReference type="AlphaFoldDB" id="A0A0F9DZI2"/>
<keyword evidence="1" id="KW-1133">Transmembrane helix</keyword>
<feature type="non-terminal residue" evidence="2">
    <location>
        <position position="1"/>
    </location>
</feature>
<dbReference type="Gene3D" id="2.70.70.10">
    <property type="entry name" value="Glucose Permease (Domain IIA)"/>
    <property type="match status" value="1"/>
</dbReference>